<dbReference type="PANTHER" id="PTHR11036:SF145">
    <property type="entry name" value="SEMAPHORIN-4A ISOFORM X1-RELATED"/>
    <property type="match status" value="1"/>
</dbReference>
<accession>A0A3Q2XUT1</accession>
<dbReference type="GO" id="GO:0030335">
    <property type="term" value="P:positive regulation of cell migration"/>
    <property type="evidence" value="ECO:0007669"/>
    <property type="project" value="TreeGrafter"/>
</dbReference>
<dbReference type="InterPro" id="IPR001627">
    <property type="entry name" value="Semap_dom"/>
</dbReference>
<dbReference type="InterPro" id="IPR027231">
    <property type="entry name" value="Semaphorin"/>
</dbReference>
<dbReference type="SUPFAM" id="SSF103575">
    <property type="entry name" value="Plexin repeat"/>
    <property type="match status" value="1"/>
</dbReference>
<dbReference type="GO" id="GO:0007411">
    <property type="term" value="P:axon guidance"/>
    <property type="evidence" value="ECO:0007669"/>
    <property type="project" value="TreeGrafter"/>
</dbReference>
<dbReference type="InterPro" id="IPR016201">
    <property type="entry name" value="PSI"/>
</dbReference>
<dbReference type="SMART" id="SM00630">
    <property type="entry name" value="Sema"/>
    <property type="match status" value="1"/>
</dbReference>
<keyword evidence="4" id="KW-0325">Glycoprotein</keyword>
<dbReference type="Pfam" id="PF01437">
    <property type="entry name" value="PSI"/>
    <property type="match status" value="1"/>
</dbReference>
<keyword evidence="7" id="KW-1133">Transmembrane helix</keyword>
<dbReference type="GO" id="GO:0030215">
    <property type="term" value="F:semaphorin receptor binding"/>
    <property type="evidence" value="ECO:0007669"/>
    <property type="project" value="InterPro"/>
</dbReference>
<dbReference type="Pfam" id="PF01403">
    <property type="entry name" value="Sema"/>
    <property type="match status" value="1"/>
</dbReference>
<dbReference type="InterPro" id="IPR036352">
    <property type="entry name" value="Semap_dom_sf"/>
</dbReference>
<dbReference type="OMA" id="KSANCHE"/>
<dbReference type="PANTHER" id="PTHR11036">
    <property type="entry name" value="SEMAPHORIN"/>
    <property type="match status" value="1"/>
</dbReference>
<keyword evidence="10" id="KW-1185">Reference proteome</keyword>
<comment type="subcellular location">
    <subcellularLocation>
        <location evidence="1">Membrane</location>
    </subcellularLocation>
</comment>
<dbReference type="SMART" id="SM00423">
    <property type="entry name" value="PSI"/>
    <property type="match status" value="1"/>
</dbReference>
<name>A0A3Q2XUT1_HIPCM</name>
<evidence type="ECO:0000259" key="8">
    <source>
        <dbReference type="PROSITE" id="PS51004"/>
    </source>
</evidence>
<reference evidence="9" key="2">
    <citation type="submission" date="2025-09" db="UniProtKB">
        <authorList>
            <consortium name="Ensembl"/>
        </authorList>
    </citation>
    <scope>IDENTIFICATION</scope>
</reference>
<reference evidence="9" key="1">
    <citation type="submission" date="2025-08" db="UniProtKB">
        <authorList>
            <consortium name="Ensembl"/>
        </authorList>
    </citation>
    <scope>IDENTIFICATION</scope>
</reference>
<evidence type="ECO:0000313" key="9">
    <source>
        <dbReference type="Ensembl" id="ENSHCOP00000008620.1"/>
    </source>
</evidence>
<dbReference type="PROSITE" id="PS51004">
    <property type="entry name" value="SEMA"/>
    <property type="match status" value="1"/>
</dbReference>
<evidence type="ECO:0000256" key="4">
    <source>
        <dbReference type="ARBA" id="ARBA00023180"/>
    </source>
</evidence>
<sequence length="632" mass="69756">MECGNFVGVLQHLNASHLYACGSFAFHPRDAFLDADTLAMTRLPAVRGRCPFSPWQRSTALVADGELFTAVMADFKGVTPLIARHFSKGGRPDVSQESSPILLEEADFVGSALDAAERKVFFFFNEVAKEFNVHEEQHVARVARVCQDDVGGVQILQKKWTSLVKTTLRCLPPFAVLRDIFALPLPPEDGETTHTLFYAVFSSQWSLRPESAVCAFRLASLREAFAGPYRHFDAHTHLWSPLPAKSSYFGQCGLEGASHSKLEEVKRTFLTDGHVAPEQNGPLLVSTHHRYSRVAVMSVRAADGRRYQLLFLLTETGILHKVFLSSRGPRVIEEIAVLERGDHVTALALSASKGVAFVASWGGVTAVPVAQCSTHRSCGRCLLARDPLCGWSRSRKMCARLDQEREREKAKDQEPGQEERMVQLLEGGDVAKACHGEGGNPPVKNVVAGVNEVVRLWCYKPWESCTLKWTSSRIRDLLPRLFIQSGDGSLTFLANADTLDEYHCQAEEDGYTETVASYKVIASARPRSMRPGAGAENDWTTIGVGSTSSPPQVLCERRSYEGRLAGVALVLTTCICFLVSVAILACVRRKSANCHEGTSSYTQDDKKHDKVSEPRVELRQLPDKQHLTNTPS</sequence>
<feature type="region of interest" description="Disordered" evidence="6">
    <location>
        <begin position="595"/>
        <end position="632"/>
    </location>
</feature>
<dbReference type="Gene3D" id="3.30.1680.10">
    <property type="entry name" value="ligand-binding face of the semaphorins, domain 2"/>
    <property type="match status" value="1"/>
</dbReference>
<evidence type="ECO:0000256" key="1">
    <source>
        <dbReference type="ARBA" id="ARBA00004370"/>
    </source>
</evidence>
<keyword evidence="7" id="KW-0812">Transmembrane</keyword>
<evidence type="ECO:0000256" key="3">
    <source>
        <dbReference type="ARBA" id="ARBA00023157"/>
    </source>
</evidence>
<dbReference type="Ensembl" id="ENSHCOT00000014534.1">
    <property type="protein sequence ID" value="ENSHCOP00000008620.1"/>
    <property type="gene ID" value="ENSHCOG00000010908.1"/>
</dbReference>
<dbReference type="GO" id="GO:0001755">
    <property type="term" value="P:neural crest cell migration"/>
    <property type="evidence" value="ECO:0007669"/>
    <property type="project" value="TreeGrafter"/>
</dbReference>
<feature type="compositionally biased region" description="Basic and acidic residues" evidence="6">
    <location>
        <begin position="603"/>
        <end position="626"/>
    </location>
</feature>
<keyword evidence="3" id="KW-1015">Disulfide bond</keyword>
<organism evidence="9 10">
    <name type="scientific">Hippocampus comes</name>
    <name type="common">Tiger tail seahorse</name>
    <dbReference type="NCBI Taxonomy" id="109280"/>
    <lineage>
        <taxon>Eukaryota</taxon>
        <taxon>Metazoa</taxon>
        <taxon>Chordata</taxon>
        <taxon>Craniata</taxon>
        <taxon>Vertebrata</taxon>
        <taxon>Euteleostomi</taxon>
        <taxon>Actinopterygii</taxon>
        <taxon>Neopterygii</taxon>
        <taxon>Teleostei</taxon>
        <taxon>Neoteleostei</taxon>
        <taxon>Acanthomorphata</taxon>
        <taxon>Syngnathiaria</taxon>
        <taxon>Syngnathiformes</taxon>
        <taxon>Syngnathoidei</taxon>
        <taxon>Syngnathidae</taxon>
        <taxon>Hippocampus</taxon>
    </lineage>
</organism>
<comment type="caution">
    <text evidence="5">Lacks conserved residue(s) required for the propagation of feature annotation.</text>
</comment>
<evidence type="ECO:0000256" key="7">
    <source>
        <dbReference type="SAM" id="Phobius"/>
    </source>
</evidence>
<evidence type="ECO:0000256" key="2">
    <source>
        <dbReference type="ARBA" id="ARBA00023136"/>
    </source>
</evidence>
<dbReference type="AlphaFoldDB" id="A0A3Q2XUT1"/>
<dbReference type="STRING" id="109280.ENSHCOP00000008620"/>
<dbReference type="InterPro" id="IPR015943">
    <property type="entry name" value="WD40/YVTN_repeat-like_dom_sf"/>
</dbReference>
<dbReference type="GO" id="GO:0071526">
    <property type="term" value="P:semaphorin-plexin signaling pathway"/>
    <property type="evidence" value="ECO:0007669"/>
    <property type="project" value="TreeGrafter"/>
</dbReference>
<evidence type="ECO:0000256" key="5">
    <source>
        <dbReference type="PROSITE-ProRule" id="PRU00352"/>
    </source>
</evidence>
<evidence type="ECO:0000256" key="6">
    <source>
        <dbReference type="SAM" id="MobiDB-lite"/>
    </source>
</evidence>
<evidence type="ECO:0000313" key="10">
    <source>
        <dbReference type="Proteomes" id="UP000264820"/>
    </source>
</evidence>
<dbReference type="InterPro" id="IPR002165">
    <property type="entry name" value="Plexin_repeat"/>
</dbReference>
<dbReference type="GO" id="GO:0005886">
    <property type="term" value="C:plasma membrane"/>
    <property type="evidence" value="ECO:0007669"/>
    <property type="project" value="TreeGrafter"/>
</dbReference>
<dbReference type="Proteomes" id="UP000264820">
    <property type="component" value="Unplaced"/>
</dbReference>
<dbReference type="Gene3D" id="2.130.10.10">
    <property type="entry name" value="YVTN repeat-like/Quinoprotein amine dehydrogenase"/>
    <property type="match status" value="1"/>
</dbReference>
<keyword evidence="2 7" id="KW-0472">Membrane</keyword>
<feature type="transmembrane region" description="Helical" evidence="7">
    <location>
        <begin position="564"/>
        <end position="587"/>
    </location>
</feature>
<dbReference type="GO" id="GO:0045499">
    <property type="term" value="F:chemorepellent activity"/>
    <property type="evidence" value="ECO:0007669"/>
    <property type="project" value="TreeGrafter"/>
</dbReference>
<dbReference type="GeneTree" id="ENSGT00940000154870"/>
<feature type="domain" description="Sema" evidence="8">
    <location>
        <begin position="1"/>
        <end position="369"/>
    </location>
</feature>
<proteinExistence type="predicted"/>
<protein>
    <submittedName>
        <fullName evidence="9">Semaphorin-4A-like</fullName>
    </submittedName>
</protein>
<dbReference type="SUPFAM" id="SSF101912">
    <property type="entry name" value="Sema domain"/>
    <property type="match status" value="1"/>
</dbReference>